<reference evidence="3 4" key="1">
    <citation type="submission" date="2016-07" db="EMBL/GenBank/DDBJ databases">
        <title>Draft genome sequence of Prauserella sp. YIM 121212, isolated from alkaline soil.</title>
        <authorList>
            <person name="Ruckert C."/>
            <person name="Albersmeier A."/>
            <person name="Jiang C.-L."/>
            <person name="Jiang Y."/>
            <person name="Kalinowski J."/>
            <person name="Schneider O."/>
            <person name="Winkler A."/>
            <person name="Zotchev S.B."/>
        </authorList>
    </citation>
    <scope>NUCLEOTIDE SEQUENCE [LARGE SCALE GENOMIC DNA]</scope>
    <source>
        <strain evidence="3 4">YIM 121212</strain>
    </source>
</reference>
<comment type="caution">
    <text evidence="3">The sequence shown here is derived from an EMBL/GenBank/DDBJ whole genome shotgun (WGS) entry which is preliminary data.</text>
</comment>
<name>A0A318LMH0_9PSEU</name>
<keyword evidence="2" id="KW-0472">Membrane</keyword>
<dbReference type="Proteomes" id="UP000247892">
    <property type="component" value="Unassembled WGS sequence"/>
</dbReference>
<feature type="region of interest" description="Disordered" evidence="1">
    <location>
        <begin position="72"/>
        <end position="126"/>
    </location>
</feature>
<organism evidence="3 4">
    <name type="scientific">Prauserella flavalba</name>
    <dbReference type="NCBI Taxonomy" id="1477506"/>
    <lineage>
        <taxon>Bacteria</taxon>
        <taxon>Bacillati</taxon>
        <taxon>Actinomycetota</taxon>
        <taxon>Actinomycetes</taxon>
        <taxon>Pseudonocardiales</taxon>
        <taxon>Pseudonocardiaceae</taxon>
        <taxon>Prauserella</taxon>
    </lineage>
</organism>
<evidence type="ECO:0000256" key="1">
    <source>
        <dbReference type="SAM" id="MobiDB-lite"/>
    </source>
</evidence>
<dbReference type="AlphaFoldDB" id="A0A318LMH0"/>
<keyword evidence="2" id="KW-0812">Transmembrane</keyword>
<keyword evidence="2" id="KW-1133">Transmembrane helix</keyword>
<protein>
    <recommendedName>
        <fullName evidence="5">DUF4878 domain-containing protein</fullName>
    </recommendedName>
</protein>
<evidence type="ECO:0000313" key="4">
    <source>
        <dbReference type="Proteomes" id="UP000247892"/>
    </source>
</evidence>
<feature type="compositionally biased region" description="Low complexity" evidence="1">
    <location>
        <begin position="15"/>
        <end position="26"/>
    </location>
</feature>
<gene>
    <name evidence="3" type="ORF">BA062_09250</name>
</gene>
<keyword evidence="4" id="KW-1185">Reference proteome</keyword>
<sequence>MPQQGGFGGPGGTQQFGQPGPYGQQPPGFPGGPGGEPPKKKTGLIVGLSIAAVAVIGGVVALILVLSGGDDEQNAEGGNNNGGNQQSNAPQVPGAGGDSGGDSSETSESSDDGDSGSSSDDTAAVQELADQALEALNNKDGALAKEISCNPDAVSTDDFDQLPDGVEYSLNGDPEITGDSADIPVTISFQGQSQDETLPASKEDGTWCMAG</sequence>
<feature type="transmembrane region" description="Helical" evidence="2">
    <location>
        <begin position="44"/>
        <end position="66"/>
    </location>
</feature>
<proteinExistence type="predicted"/>
<feature type="compositionally biased region" description="Gly residues" evidence="1">
    <location>
        <begin position="1"/>
        <end position="14"/>
    </location>
</feature>
<feature type="region of interest" description="Disordered" evidence="1">
    <location>
        <begin position="1"/>
        <end position="41"/>
    </location>
</feature>
<feature type="compositionally biased region" description="Low complexity" evidence="1">
    <location>
        <begin position="75"/>
        <end position="89"/>
    </location>
</feature>
<evidence type="ECO:0000313" key="3">
    <source>
        <dbReference type="EMBL" id="PXY35673.1"/>
    </source>
</evidence>
<evidence type="ECO:0008006" key="5">
    <source>
        <dbReference type="Google" id="ProtNLM"/>
    </source>
</evidence>
<accession>A0A318LMH0</accession>
<evidence type="ECO:0000256" key="2">
    <source>
        <dbReference type="SAM" id="Phobius"/>
    </source>
</evidence>
<dbReference type="EMBL" id="MASU01000005">
    <property type="protein sequence ID" value="PXY35673.1"/>
    <property type="molecule type" value="Genomic_DNA"/>
</dbReference>